<proteinExistence type="predicted"/>
<dbReference type="AlphaFoldDB" id="A0ABD1MFF0"/>
<organism evidence="1 2">
    <name type="scientific">Flemingia macrophylla</name>
    <dbReference type="NCBI Taxonomy" id="520843"/>
    <lineage>
        <taxon>Eukaryota</taxon>
        <taxon>Viridiplantae</taxon>
        <taxon>Streptophyta</taxon>
        <taxon>Embryophyta</taxon>
        <taxon>Tracheophyta</taxon>
        <taxon>Spermatophyta</taxon>
        <taxon>Magnoliopsida</taxon>
        <taxon>eudicotyledons</taxon>
        <taxon>Gunneridae</taxon>
        <taxon>Pentapetalae</taxon>
        <taxon>rosids</taxon>
        <taxon>fabids</taxon>
        <taxon>Fabales</taxon>
        <taxon>Fabaceae</taxon>
        <taxon>Papilionoideae</taxon>
        <taxon>50 kb inversion clade</taxon>
        <taxon>NPAAA clade</taxon>
        <taxon>indigoferoid/millettioid clade</taxon>
        <taxon>Phaseoleae</taxon>
        <taxon>Flemingia</taxon>
    </lineage>
</organism>
<comment type="caution">
    <text evidence="1">The sequence shown here is derived from an EMBL/GenBank/DDBJ whole genome shotgun (WGS) entry which is preliminary data.</text>
</comment>
<gene>
    <name evidence="1" type="ORF">Fmac_015740</name>
</gene>
<evidence type="ECO:0000313" key="1">
    <source>
        <dbReference type="EMBL" id="KAL2334527.1"/>
    </source>
</evidence>
<dbReference type="Proteomes" id="UP001603857">
    <property type="component" value="Unassembled WGS sequence"/>
</dbReference>
<reference evidence="1 2" key="1">
    <citation type="submission" date="2024-08" db="EMBL/GenBank/DDBJ databases">
        <title>Insights into the chromosomal genome structure of Flemingia macrophylla.</title>
        <authorList>
            <person name="Ding Y."/>
            <person name="Zhao Y."/>
            <person name="Bi W."/>
            <person name="Wu M."/>
            <person name="Zhao G."/>
            <person name="Gong Y."/>
            <person name="Li W."/>
            <person name="Zhang P."/>
        </authorList>
    </citation>
    <scope>NUCLEOTIDE SEQUENCE [LARGE SCALE GENOMIC DNA]</scope>
    <source>
        <strain evidence="1">DYQJB</strain>
        <tissue evidence="1">Leaf</tissue>
    </source>
</reference>
<accession>A0ABD1MFF0</accession>
<keyword evidence="2" id="KW-1185">Reference proteome</keyword>
<sequence length="105" mass="11917">MCARPLSRRCSVATCSHLMLELLDLDTPTADDASEGDVICTDKWKLRDPNSNFWLLGNSASNTKCKHFEELAKLQTTTTDLNLRLTLTFLQNARAEKFGGRDRRR</sequence>
<evidence type="ECO:0000313" key="2">
    <source>
        <dbReference type="Proteomes" id="UP001603857"/>
    </source>
</evidence>
<protein>
    <submittedName>
        <fullName evidence="1">Uncharacterized protein</fullName>
    </submittedName>
</protein>
<name>A0ABD1MFF0_9FABA</name>
<dbReference type="EMBL" id="JBGMDY010000005">
    <property type="protein sequence ID" value="KAL2334527.1"/>
    <property type="molecule type" value="Genomic_DNA"/>
</dbReference>